<sequence length="495" mass="54956">MIAGEFDFDPGRAVIIEHRKSRVTSDAHSTHWHVLVGEIDPASGKVLRCSFDRVIHELVARWSEYKFGHKFVQGNHTKSVIGGLRKRGAVDAASSVEAQLGGALPPSGEAFTHAEHQARKRAGTDLPVVRQAVKHAMSIATTRAELESILSSSSLLVMPGDKPDTWIVTDGGGEFIGSLARLAGSRKSEITKVMGAAGDEPASRKTDNPTSNFDRSASHPQPAGATKRPTNARPPSPYRDTVQNPGSSRKGVERDREHQSETGLPQKGNRDALSWLAKLDGYSDQLSLLLGKANMLSMPQEERIIASLWEIEEQARADLSRHIPVLDYSEKTQRLRVEAADLEESSAKKWDQLFCAEERLRKAKRPRWWHYLLGIAFVFERQHRHLALVTQQASDELEACKHCLEAVKSKLLQQEVHDKQRHADLVRYIAQRKKAAGPTLAQVDAANEIIRLHPALAFCGLNFVLARATAQVDEEKRTEAKVARNLDDDGFGYKR</sequence>
<evidence type="ECO:0000256" key="1">
    <source>
        <dbReference type="SAM" id="MobiDB-lite"/>
    </source>
</evidence>
<evidence type="ECO:0000313" key="2">
    <source>
        <dbReference type="EMBL" id="MDQ0321151.1"/>
    </source>
</evidence>
<protein>
    <submittedName>
        <fullName evidence="2">Uncharacterized protein</fullName>
    </submittedName>
</protein>
<evidence type="ECO:0000313" key="3">
    <source>
        <dbReference type="Proteomes" id="UP001230207"/>
    </source>
</evidence>
<reference evidence="2 3" key="1">
    <citation type="submission" date="2023-07" db="EMBL/GenBank/DDBJ databases">
        <title>Genomic Encyclopedia of Type Strains, Phase IV (KMG-IV): sequencing the most valuable type-strain genomes for metagenomic binning, comparative biology and taxonomic classification.</title>
        <authorList>
            <person name="Goeker M."/>
        </authorList>
    </citation>
    <scope>NUCLEOTIDE SEQUENCE [LARGE SCALE GENOMIC DNA]</scope>
    <source>
        <strain evidence="2 3">DSM 1112</strain>
    </source>
</reference>
<feature type="region of interest" description="Disordered" evidence="1">
    <location>
        <begin position="195"/>
        <end position="269"/>
    </location>
</feature>
<comment type="caution">
    <text evidence="2">The sequence shown here is derived from an EMBL/GenBank/DDBJ whole genome shotgun (WGS) entry which is preliminary data.</text>
</comment>
<proteinExistence type="predicted"/>
<feature type="compositionally biased region" description="Basic and acidic residues" evidence="1">
    <location>
        <begin position="250"/>
        <end position="260"/>
    </location>
</feature>
<dbReference type="EMBL" id="JAUSVF010000001">
    <property type="protein sequence ID" value="MDQ0321151.1"/>
    <property type="molecule type" value="Genomic_DNA"/>
</dbReference>
<keyword evidence="3" id="KW-1185">Reference proteome</keyword>
<accession>A0ABU0BSB2</accession>
<gene>
    <name evidence="2" type="ORF">QO002_003289</name>
</gene>
<dbReference type="Proteomes" id="UP001230207">
    <property type="component" value="Unassembled WGS sequence"/>
</dbReference>
<name>A0ABU0BSB2_9HYPH</name>
<feature type="compositionally biased region" description="Polar residues" evidence="1">
    <location>
        <begin position="208"/>
        <end position="219"/>
    </location>
</feature>
<organism evidence="2 3">
    <name type="scientific">Pararhizobium capsulatum DSM 1112</name>
    <dbReference type="NCBI Taxonomy" id="1121113"/>
    <lineage>
        <taxon>Bacteria</taxon>
        <taxon>Pseudomonadati</taxon>
        <taxon>Pseudomonadota</taxon>
        <taxon>Alphaproteobacteria</taxon>
        <taxon>Hyphomicrobiales</taxon>
        <taxon>Rhizobiaceae</taxon>
        <taxon>Rhizobium/Agrobacterium group</taxon>
        <taxon>Pararhizobium</taxon>
    </lineage>
</organism>
<dbReference type="RefSeq" id="WP_307231511.1">
    <property type="nucleotide sequence ID" value="NZ_JAUSVF010000001.1"/>
</dbReference>